<organism evidence="1 2">
    <name type="scientific">Arthrobacter vasquezii</name>
    <dbReference type="NCBI Taxonomy" id="2977629"/>
    <lineage>
        <taxon>Bacteria</taxon>
        <taxon>Bacillati</taxon>
        <taxon>Actinomycetota</taxon>
        <taxon>Actinomycetes</taxon>
        <taxon>Micrococcales</taxon>
        <taxon>Micrococcaceae</taxon>
        <taxon>Arthrobacter</taxon>
    </lineage>
</organism>
<evidence type="ECO:0000313" key="1">
    <source>
        <dbReference type="EMBL" id="MDF9276247.1"/>
    </source>
</evidence>
<gene>
    <name evidence="1" type="ORF">P4U43_00395</name>
</gene>
<sequence length="359" mass="39352">MSEILVRTDGGQWLEPVERGFGYEADLQRILVEHPQLIPGVGAGAVASREFQSGAGPADIVVVDPAGTLTLVECKLATNKDIRRVIVGQMFDYASGFFNMHIEEFERRWELGRKRTLQDTFGDPEVRDAVGGNLREGCFRIVLAVDAINSSLKRMVGYLNAMSGPQTSVIAVEYTRMYGSGVEVLIPRTYGLELAEEKIAVAEKNKERWTLEQNRRWVEENDAGNLARFEALVDGAAEVDIPFVGSSVGIKSDVPAGGLQIVLPSGDVVGTVYVYHYTGNSTSIEFNFTGGAAAFNRDVEAKRRFEEFLDQLGSVSVAHSAAQTLRGSYSNRRPNVRLSDLSDGDVQHLVEALSRLCSE</sequence>
<dbReference type="Proteomes" id="UP001220456">
    <property type="component" value="Unassembled WGS sequence"/>
</dbReference>
<protein>
    <submittedName>
        <fullName evidence="1">Endonuclease NucS</fullName>
    </submittedName>
</protein>
<keyword evidence="1" id="KW-0378">Hydrolase</keyword>
<reference evidence="1 2" key="1">
    <citation type="journal article" date="2023" name="Int. J. Syst. Evol. Microbiol.">
        <title>Arthrobacter vasquezii sp. nov., isolated from a soil sample from Union Glacier, Antarctica.</title>
        <authorList>
            <person name="Valenzuela-Ibaceta F."/>
            <person name="Carrasco V."/>
            <person name="Lagos-Moraga S."/>
            <person name="Dietz-Vargas C."/>
            <person name="Navarro C.A."/>
            <person name="Perez-Donoso J.M."/>
        </authorList>
    </citation>
    <scope>NUCLEOTIDE SEQUENCE [LARGE SCALE GENOMIC DNA]</scope>
    <source>
        <strain evidence="1 2">EH-1B-1</strain>
    </source>
</reference>
<keyword evidence="1" id="KW-0540">Nuclease</keyword>
<dbReference type="InterPro" id="IPR011856">
    <property type="entry name" value="tRNA_endonuc-like_dom_sf"/>
</dbReference>
<keyword evidence="2" id="KW-1185">Reference proteome</keyword>
<dbReference type="EMBL" id="JAROKN010000001">
    <property type="protein sequence ID" value="MDF9276247.1"/>
    <property type="molecule type" value="Genomic_DNA"/>
</dbReference>
<keyword evidence="1" id="KW-0255">Endonuclease</keyword>
<dbReference type="GO" id="GO:0004519">
    <property type="term" value="F:endonuclease activity"/>
    <property type="evidence" value="ECO:0007669"/>
    <property type="project" value="UniProtKB-KW"/>
</dbReference>
<comment type="caution">
    <text evidence="1">The sequence shown here is derived from an EMBL/GenBank/DDBJ whole genome shotgun (WGS) entry which is preliminary data.</text>
</comment>
<dbReference type="Gene3D" id="3.40.1350.10">
    <property type="match status" value="1"/>
</dbReference>
<accession>A0ABT6CQ31</accession>
<proteinExistence type="predicted"/>
<dbReference type="RefSeq" id="WP_277356951.1">
    <property type="nucleotide sequence ID" value="NZ_JAROKN010000001.1"/>
</dbReference>
<evidence type="ECO:0000313" key="2">
    <source>
        <dbReference type="Proteomes" id="UP001220456"/>
    </source>
</evidence>
<name>A0ABT6CQ31_9MICC</name>